<dbReference type="RefSeq" id="WP_112884371.1">
    <property type="nucleotide sequence ID" value="NZ_QLUW01000004.1"/>
</dbReference>
<evidence type="ECO:0000256" key="1">
    <source>
        <dbReference type="ARBA" id="ARBA00004651"/>
    </source>
</evidence>
<comment type="similarity">
    <text evidence="7">Belongs to the binding-protein-dependent transport system permease family.</text>
</comment>
<dbReference type="InterPro" id="IPR000515">
    <property type="entry name" value="MetI-like"/>
</dbReference>
<keyword evidence="6 7" id="KW-0472">Membrane</keyword>
<proteinExistence type="inferred from homology"/>
<evidence type="ECO:0000256" key="4">
    <source>
        <dbReference type="ARBA" id="ARBA00022692"/>
    </source>
</evidence>
<keyword evidence="3" id="KW-1003">Cell membrane</keyword>
<dbReference type="GO" id="GO:0005886">
    <property type="term" value="C:plasma membrane"/>
    <property type="evidence" value="ECO:0007669"/>
    <property type="project" value="UniProtKB-SubCell"/>
</dbReference>
<feature type="transmembrane region" description="Helical" evidence="7">
    <location>
        <begin position="262"/>
        <end position="279"/>
    </location>
</feature>
<evidence type="ECO:0000313" key="10">
    <source>
        <dbReference type="Proteomes" id="UP000249260"/>
    </source>
</evidence>
<feature type="domain" description="ABC transmembrane type-1" evidence="8">
    <location>
        <begin position="75"/>
        <end position="276"/>
    </location>
</feature>
<feature type="transmembrane region" description="Helical" evidence="7">
    <location>
        <begin position="112"/>
        <end position="131"/>
    </location>
</feature>
<feature type="transmembrane region" description="Helical" evidence="7">
    <location>
        <begin position="143"/>
        <end position="164"/>
    </location>
</feature>
<evidence type="ECO:0000256" key="5">
    <source>
        <dbReference type="ARBA" id="ARBA00022989"/>
    </source>
</evidence>
<dbReference type="Gene3D" id="1.10.3720.10">
    <property type="entry name" value="MetI-like"/>
    <property type="match status" value="1"/>
</dbReference>
<evidence type="ECO:0000256" key="2">
    <source>
        <dbReference type="ARBA" id="ARBA00022448"/>
    </source>
</evidence>
<sequence length="294" mass="33081">MLEHYTLSRRVFLSFNYVFLACLGVLCILPIIHVLAISFSSSAAAQAGYVKLWPVEFTMSSYDYVMKKPAFFKSILVTLKRVGIGVPFNMLLTVLIAYPLAKEAKKFAFRTVYAWVFVVTILFSGGLIPLYMTIKYTGIMDSVWAMVLPGAVPVFNVILLLNFFRGLPKELEEAAFIDGAGHWTTLWKVFIPLSLPALATITLFATVNHWNSWFDGLIFMNSPDHYPLQSYLQTVVINRDLTLMSSADMKSLTEVNDRTAKAAQIFLGALPILLVYPFLQRFFMKGIVLGSVKE</sequence>
<evidence type="ECO:0000313" key="9">
    <source>
        <dbReference type="EMBL" id="RAP74582.1"/>
    </source>
</evidence>
<dbReference type="PROSITE" id="PS50928">
    <property type="entry name" value="ABC_TM1"/>
    <property type="match status" value="1"/>
</dbReference>
<dbReference type="EMBL" id="QLUW01000004">
    <property type="protein sequence ID" value="RAP74582.1"/>
    <property type="molecule type" value="Genomic_DNA"/>
</dbReference>
<comment type="caution">
    <text evidence="9">The sequence shown here is derived from an EMBL/GenBank/DDBJ whole genome shotgun (WGS) entry which is preliminary data.</text>
</comment>
<evidence type="ECO:0000256" key="6">
    <source>
        <dbReference type="ARBA" id="ARBA00023136"/>
    </source>
</evidence>
<dbReference type="InterPro" id="IPR035906">
    <property type="entry name" value="MetI-like_sf"/>
</dbReference>
<dbReference type="OrthoDB" id="9810086at2"/>
<dbReference type="Pfam" id="PF00528">
    <property type="entry name" value="BPD_transp_1"/>
    <property type="match status" value="1"/>
</dbReference>
<dbReference type="GO" id="GO:0055085">
    <property type="term" value="P:transmembrane transport"/>
    <property type="evidence" value="ECO:0007669"/>
    <property type="project" value="InterPro"/>
</dbReference>
<accession>A0A328TXZ0</accession>
<organism evidence="9 10">
    <name type="scientific">Paenibacillus montanisoli</name>
    <dbReference type="NCBI Taxonomy" id="2081970"/>
    <lineage>
        <taxon>Bacteria</taxon>
        <taxon>Bacillati</taxon>
        <taxon>Bacillota</taxon>
        <taxon>Bacilli</taxon>
        <taxon>Bacillales</taxon>
        <taxon>Paenibacillaceae</taxon>
        <taxon>Paenibacillus</taxon>
    </lineage>
</organism>
<evidence type="ECO:0000256" key="3">
    <source>
        <dbReference type="ARBA" id="ARBA00022475"/>
    </source>
</evidence>
<gene>
    <name evidence="9" type="ORF">DL346_21205</name>
</gene>
<dbReference type="Proteomes" id="UP000249260">
    <property type="component" value="Unassembled WGS sequence"/>
</dbReference>
<feature type="transmembrane region" description="Helical" evidence="7">
    <location>
        <begin position="185"/>
        <end position="207"/>
    </location>
</feature>
<dbReference type="SUPFAM" id="SSF161098">
    <property type="entry name" value="MetI-like"/>
    <property type="match status" value="1"/>
</dbReference>
<reference evidence="9 10" key="1">
    <citation type="submission" date="2018-06" db="EMBL/GenBank/DDBJ databases">
        <title>Paenibacillus montanisoli sp. nov., isolated from mountain area soil.</title>
        <authorList>
            <person name="Wu M."/>
        </authorList>
    </citation>
    <scope>NUCLEOTIDE SEQUENCE [LARGE SCALE GENOMIC DNA]</scope>
    <source>
        <strain evidence="9 10">RA17</strain>
    </source>
</reference>
<keyword evidence="4 7" id="KW-0812">Transmembrane</keyword>
<dbReference type="AlphaFoldDB" id="A0A328TXZ0"/>
<keyword evidence="5 7" id="KW-1133">Transmembrane helix</keyword>
<evidence type="ECO:0000256" key="7">
    <source>
        <dbReference type="RuleBase" id="RU363032"/>
    </source>
</evidence>
<keyword evidence="10" id="KW-1185">Reference proteome</keyword>
<dbReference type="PANTHER" id="PTHR43744:SF9">
    <property type="entry name" value="POLYGALACTURONAN_RHAMNOGALACTURONAN TRANSPORT SYSTEM PERMEASE PROTEIN YTCP"/>
    <property type="match status" value="1"/>
</dbReference>
<comment type="subcellular location">
    <subcellularLocation>
        <location evidence="1 7">Cell membrane</location>
        <topology evidence="1 7">Multi-pass membrane protein</topology>
    </subcellularLocation>
</comment>
<evidence type="ECO:0000259" key="8">
    <source>
        <dbReference type="PROSITE" id="PS50928"/>
    </source>
</evidence>
<keyword evidence="2 7" id="KW-0813">Transport</keyword>
<name>A0A328TXZ0_9BACL</name>
<feature type="transmembrane region" description="Helical" evidence="7">
    <location>
        <begin position="71"/>
        <end position="100"/>
    </location>
</feature>
<dbReference type="CDD" id="cd06261">
    <property type="entry name" value="TM_PBP2"/>
    <property type="match status" value="1"/>
</dbReference>
<protein>
    <submittedName>
        <fullName evidence="9">Carbohydrate ABC transporter permease</fullName>
    </submittedName>
</protein>
<dbReference type="PANTHER" id="PTHR43744">
    <property type="entry name" value="ABC TRANSPORTER PERMEASE PROTEIN MG189-RELATED-RELATED"/>
    <property type="match status" value="1"/>
</dbReference>